<feature type="binding site" evidence="6">
    <location>
        <position position="35"/>
    </location>
    <ligand>
        <name>Mg(2+)</name>
        <dbReference type="ChEBI" id="CHEBI:18420"/>
        <label>1</label>
    </ligand>
</feature>
<evidence type="ECO:0000256" key="1">
    <source>
        <dbReference type="ARBA" id="ARBA00007092"/>
    </source>
</evidence>
<evidence type="ECO:0000256" key="3">
    <source>
        <dbReference type="ARBA" id="ARBA00022801"/>
    </source>
</evidence>
<feature type="binding site" evidence="6">
    <location>
        <position position="164"/>
    </location>
    <ligand>
        <name>Mg(2+)</name>
        <dbReference type="ChEBI" id="CHEBI:18420"/>
        <label>1</label>
    </ligand>
</feature>
<sequence>MKIASRNVNGIRAVTTKGFYDWVKKNDPDIICLQEVKSFEAQLPPEFRYHMTEYDRIRHAGTRPGYAGVATFYKKSLKFVSWISKFESVEHFHEDGRVVETKFQDSWPASAVFTLLNLYFPNGGERADGTEMLSYKLKFYEHFIHYINKLRDTGEKIITCGDFNVCHKEIDIARPKENENSIWFLPIERAELDKLEKNWYVDTFRYFYPDKKDQYTWWSHRASARARNVWWRLDYFRVSKDVLPHIKKIVHETAVGWSDHCPIVLELDV</sequence>
<evidence type="ECO:0000256" key="6">
    <source>
        <dbReference type="PIRSR" id="PIRSR604808-2"/>
    </source>
</evidence>
<keyword evidence="3" id="KW-0378">Hydrolase</keyword>
<dbReference type="Gene3D" id="3.60.10.10">
    <property type="entry name" value="Endonuclease/exonuclease/phosphatase"/>
    <property type="match status" value="1"/>
</dbReference>
<feature type="active site" description="Proton donor/acceptor" evidence="5">
    <location>
        <position position="162"/>
    </location>
</feature>
<reference evidence="9" key="1">
    <citation type="journal article" date="2012" name="Science">
        <title>Fermentation, hydrogen, and sulfur metabolism in multiple uncultivated bacterial phyla.</title>
        <authorList>
            <person name="Wrighton K.C."/>
            <person name="Thomas B.C."/>
            <person name="Sharon I."/>
            <person name="Miller C.S."/>
            <person name="Castelle C.J."/>
            <person name="VerBerkmoes N.C."/>
            <person name="Wilkins M.J."/>
            <person name="Hettich R.L."/>
            <person name="Lipton M.S."/>
            <person name="Williams K.H."/>
            <person name="Long P.E."/>
            <person name="Banfield J.F."/>
        </authorList>
    </citation>
    <scope>NUCLEOTIDE SEQUENCE [LARGE SCALE GENOMIC DNA]</scope>
</reference>
<keyword evidence="4 6" id="KW-0460">Magnesium</keyword>
<comment type="caution">
    <text evidence="9">The sequence shown here is derived from an EMBL/GenBank/DDBJ whole genome shotgun (WGS) entry which is preliminary data.</text>
</comment>
<dbReference type="InterPro" id="IPR036691">
    <property type="entry name" value="Endo/exonu/phosph_ase_sf"/>
</dbReference>
<comment type="similarity">
    <text evidence="1">Belongs to the DNA repair enzymes AP/ExoA family.</text>
</comment>
<comment type="cofactor">
    <cofactor evidence="6">
        <name>Mg(2+)</name>
        <dbReference type="ChEBI" id="CHEBI:18420"/>
    </cofactor>
    <cofactor evidence="6">
        <name>Mn(2+)</name>
        <dbReference type="ChEBI" id="CHEBI:29035"/>
    </cofactor>
    <text evidence="6">Probably binds two magnesium or manganese ions per subunit.</text>
</comment>
<keyword evidence="6" id="KW-0464">Manganese</keyword>
<dbReference type="InterPro" id="IPR005135">
    <property type="entry name" value="Endo/exonuclease/phosphatase"/>
</dbReference>
<organism evidence="9">
    <name type="scientific">uncultured bacterium</name>
    <name type="common">gcode 4</name>
    <dbReference type="NCBI Taxonomy" id="1234023"/>
    <lineage>
        <taxon>Bacteria</taxon>
        <taxon>environmental samples</taxon>
    </lineage>
</organism>
<dbReference type="Pfam" id="PF03372">
    <property type="entry name" value="Exo_endo_phos"/>
    <property type="match status" value="1"/>
</dbReference>
<dbReference type="PROSITE" id="PS51435">
    <property type="entry name" value="AP_NUCLEASE_F1_4"/>
    <property type="match status" value="1"/>
</dbReference>
<feature type="active site" evidence="5">
    <location>
        <position position="119"/>
    </location>
</feature>
<evidence type="ECO:0000256" key="4">
    <source>
        <dbReference type="ARBA" id="ARBA00022842"/>
    </source>
</evidence>
<dbReference type="NCBIfam" id="TIGR00195">
    <property type="entry name" value="exoDNase_III"/>
    <property type="match status" value="1"/>
</dbReference>
<feature type="binding site" evidence="6">
    <location>
        <position position="162"/>
    </location>
    <ligand>
        <name>Mg(2+)</name>
        <dbReference type="ChEBI" id="CHEBI:18420"/>
        <label>1</label>
    </ligand>
</feature>
<dbReference type="GO" id="GO:0008311">
    <property type="term" value="F:double-stranded DNA 3'-5' DNA exonuclease activity"/>
    <property type="evidence" value="ECO:0007669"/>
    <property type="project" value="TreeGrafter"/>
</dbReference>
<evidence type="ECO:0000313" key="9">
    <source>
        <dbReference type="EMBL" id="EKD24831.1"/>
    </source>
</evidence>
<proteinExistence type="inferred from homology"/>
<dbReference type="PANTHER" id="PTHR22748">
    <property type="entry name" value="AP ENDONUCLEASE"/>
    <property type="match status" value="1"/>
</dbReference>
<gene>
    <name evidence="9" type="ORF">ACD_80C00147G0005</name>
</gene>
<dbReference type="GO" id="GO:0003677">
    <property type="term" value="F:DNA binding"/>
    <property type="evidence" value="ECO:0007669"/>
    <property type="project" value="InterPro"/>
</dbReference>
<keyword evidence="2 6" id="KW-0479">Metal-binding</keyword>
<evidence type="ECO:0000256" key="5">
    <source>
        <dbReference type="PIRSR" id="PIRSR604808-1"/>
    </source>
</evidence>
<feature type="domain" description="Endonuclease/exonuclease/phosphatase" evidence="8">
    <location>
        <begin position="7"/>
        <end position="260"/>
    </location>
</feature>
<feature type="binding site" evidence="6">
    <location>
        <position position="259"/>
    </location>
    <ligand>
        <name>Mg(2+)</name>
        <dbReference type="ChEBI" id="CHEBI:18420"/>
        <label>1</label>
    </ligand>
</feature>
<evidence type="ECO:0000256" key="7">
    <source>
        <dbReference type="PIRSR" id="PIRSR604808-3"/>
    </source>
</evidence>
<dbReference type="PANTHER" id="PTHR22748:SF6">
    <property type="entry name" value="DNA-(APURINIC OR APYRIMIDINIC SITE) ENDONUCLEASE"/>
    <property type="match status" value="1"/>
</dbReference>
<dbReference type="NCBIfam" id="TIGR00633">
    <property type="entry name" value="xth"/>
    <property type="match status" value="1"/>
</dbReference>
<dbReference type="EMBL" id="AMFJ01036154">
    <property type="protein sequence ID" value="EKD24831.1"/>
    <property type="molecule type" value="Genomic_DNA"/>
</dbReference>
<feature type="site" description="Transition state stabilizer" evidence="7">
    <location>
        <position position="164"/>
    </location>
</feature>
<dbReference type="InterPro" id="IPR020847">
    <property type="entry name" value="AP_endonuclease_F1_BS"/>
</dbReference>
<name>K1XHV0_9BACT</name>
<protein>
    <recommendedName>
        <fullName evidence="8">Endonuclease/exonuclease/phosphatase domain-containing protein</fullName>
    </recommendedName>
</protein>
<accession>K1XHV0</accession>
<feature type="site" description="Interaction with DNA substrate" evidence="7">
    <location>
        <position position="260"/>
    </location>
</feature>
<dbReference type="GO" id="GO:0006284">
    <property type="term" value="P:base-excision repair"/>
    <property type="evidence" value="ECO:0007669"/>
    <property type="project" value="TreeGrafter"/>
</dbReference>
<feature type="binding site" evidence="6">
    <location>
        <position position="7"/>
    </location>
    <ligand>
        <name>Mg(2+)</name>
        <dbReference type="ChEBI" id="CHEBI:18420"/>
        <label>1</label>
    </ligand>
</feature>
<evidence type="ECO:0000256" key="2">
    <source>
        <dbReference type="ARBA" id="ARBA00022723"/>
    </source>
</evidence>
<feature type="binding site" evidence="6">
    <location>
        <position position="260"/>
    </location>
    <ligand>
        <name>Mg(2+)</name>
        <dbReference type="ChEBI" id="CHEBI:18420"/>
        <label>1</label>
    </ligand>
</feature>
<dbReference type="GO" id="GO:0046872">
    <property type="term" value="F:metal ion binding"/>
    <property type="evidence" value="ECO:0007669"/>
    <property type="project" value="UniProtKB-KW"/>
</dbReference>
<dbReference type="InterPro" id="IPR004808">
    <property type="entry name" value="AP_endonuc_1"/>
</dbReference>
<dbReference type="SUPFAM" id="SSF56219">
    <property type="entry name" value="DNase I-like"/>
    <property type="match status" value="1"/>
</dbReference>
<feature type="active site" description="Proton acceptor" evidence="5">
    <location>
        <position position="260"/>
    </location>
</feature>
<dbReference type="GO" id="GO:0008081">
    <property type="term" value="F:phosphoric diester hydrolase activity"/>
    <property type="evidence" value="ECO:0007669"/>
    <property type="project" value="TreeGrafter"/>
</dbReference>
<feature type="site" description="Important for catalytic activity" evidence="7">
    <location>
        <position position="234"/>
    </location>
</feature>
<dbReference type="PROSITE" id="PS00726">
    <property type="entry name" value="AP_NUCLEASE_F1_1"/>
    <property type="match status" value="1"/>
</dbReference>
<dbReference type="GO" id="GO:0003906">
    <property type="term" value="F:DNA-(apurinic or apyrimidinic site) endonuclease activity"/>
    <property type="evidence" value="ECO:0007669"/>
    <property type="project" value="TreeGrafter"/>
</dbReference>
<evidence type="ECO:0000259" key="8">
    <source>
        <dbReference type="Pfam" id="PF03372"/>
    </source>
</evidence>
<dbReference type="AlphaFoldDB" id="K1XHV0"/>